<keyword evidence="1" id="KW-0812">Transmembrane</keyword>
<dbReference type="GO" id="GO:0005940">
    <property type="term" value="C:septin ring"/>
    <property type="evidence" value="ECO:0007669"/>
    <property type="project" value="InterPro"/>
</dbReference>
<feature type="transmembrane region" description="Helical" evidence="1">
    <location>
        <begin position="6"/>
        <end position="32"/>
    </location>
</feature>
<keyword evidence="1" id="KW-0472">Membrane</keyword>
<accession>A0A292IIK4</accession>
<sequence>MTFTVSHYLAFILIFLFIIALIVYSIYAFIFVRVRKSVNQLYKDQNTYNELSANSFIGATKPFELLSRNKRYLEHVVTYMKNFDAHYKSQLNTTLASINELTNLKNHFDLKFAKSTSAQINNYFLVLNDLKKHFNELTVNSSIYQNSASRLVVTYRNLVNNLSLFLKQHILPKYDSVIFKDSLNNISSVFNDADDSYNTLKNDIFIKNMENLRKVIHSLLVCVNKLYTLDKKNDYVKFLIKEINLHYQQSRKDPNVSQFSQLNGIYRVISESSLSVQKVDEHLHLFEFKESEVKIQDLLTILVPLKKHLYDESHAKQIINSGFENFIKSANLFETKYHELAQAINKVGENFSRDVEITTRTNQIDQHLNEIREAIQSMQFEREQQKDDYSVLLEKMNFIISAISTLRTRLEELILIADKKMNIYKNVIYGINNLKLRYSQLESIIENNKFFPDQLTINEFLTLKQEVDLKEKALYSDYNLAIKNFDEFAKNANKTFIKTLKVIVDLATLKEISRAIFLYLNKYRSESSDIQKHLVLIEEVFDEGDYEKCVHSLIRVLEIMKQSAAKFNMNLN</sequence>
<keyword evidence="3" id="KW-1185">Reference proteome</keyword>
<name>A0A292IIK4_9MOLU</name>
<dbReference type="GO" id="GO:0000921">
    <property type="term" value="P:septin ring assembly"/>
    <property type="evidence" value="ECO:0007669"/>
    <property type="project" value="InterPro"/>
</dbReference>
<dbReference type="KEGG" id="mamp:MAMA39_02580"/>
<proteinExistence type="predicted"/>
<reference evidence="2 3" key="1">
    <citation type="journal article" date="2015" name="Clin. Infect. Dis.">
        <title>Genomic Investigations unmask Mycoplasma amphoriforme, a new respiratory pathogen.</title>
        <authorList>
            <person name="Gillespie S.H."/>
            <person name="Ling C.L."/>
            <person name="Oravcova K."/>
            <person name="Pinheiro M."/>
            <person name="Wells L."/>
            <person name="Bryant J.M."/>
            <person name="McHugh T.D."/>
            <person name="Bebear C."/>
            <person name="Webster D."/>
            <person name="Harris S.R."/>
            <person name="Seth-Smith H.M."/>
            <person name="Thomson N.R."/>
        </authorList>
    </citation>
    <scope>NUCLEOTIDE SEQUENCE [LARGE SCALE GENOMIC DNA]</scope>
    <source>
        <strain evidence="2 3">A39</strain>
    </source>
</reference>
<evidence type="ECO:0000256" key="1">
    <source>
        <dbReference type="SAM" id="Phobius"/>
    </source>
</evidence>
<protein>
    <recommendedName>
        <fullName evidence="4">Septation ring formation regulator EzrA</fullName>
    </recommendedName>
</protein>
<dbReference type="EMBL" id="HG937516">
    <property type="protein sequence ID" value="CDN40382.1"/>
    <property type="molecule type" value="Genomic_DNA"/>
</dbReference>
<organism evidence="2 3">
    <name type="scientific">Mycoplasma amphoriforme A39</name>
    <dbReference type="NCBI Taxonomy" id="572419"/>
    <lineage>
        <taxon>Bacteria</taxon>
        <taxon>Bacillati</taxon>
        <taxon>Mycoplasmatota</taxon>
        <taxon>Mollicutes</taxon>
        <taxon>Mycoplasmataceae</taxon>
        <taxon>Mycoplasma</taxon>
    </lineage>
</organism>
<gene>
    <name evidence="2" type="ORF">MAMA39_02580</name>
</gene>
<keyword evidence="1" id="KW-1133">Transmembrane helix</keyword>
<dbReference type="Proteomes" id="UP000261764">
    <property type="component" value="Chromosome I"/>
</dbReference>
<dbReference type="GO" id="GO:0016020">
    <property type="term" value="C:membrane"/>
    <property type="evidence" value="ECO:0007669"/>
    <property type="project" value="UniProtKB-SubCell"/>
</dbReference>
<evidence type="ECO:0000313" key="3">
    <source>
        <dbReference type="Proteomes" id="UP000261764"/>
    </source>
</evidence>
<dbReference type="AlphaFoldDB" id="A0A292IIK4"/>
<evidence type="ECO:0008006" key="4">
    <source>
        <dbReference type="Google" id="ProtNLM"/>
    </source>
</evidence>
<dbReference type="RefSeq" id="WP_343251726.1">
    <property type="nucleotide sequence ID" value="NZ_HG937516.1"/>
</dbReference>
<evidence type="ECO:0000313" key="2">
    <source>
        <dbReference type="EMBL" id="CDN40382.1"/>
    </source>
</evidence>